<keyword evidence="5" id="KW-1185">Reference proteome</keyword>
<dbReference type="Proteomes" id="UP000018896">
    <property type="component" value="Unassembled WGS sequence"/>
</dbReference>
<evidence type="ECO:0000313" key="5">
    <source>
        <dbReference type="Proteomes" id="UP000018896"/>
    </source>
</evidence>
<evidence type="ECO:0000313" key="4">
    <source>
        <dbReference type="EMBL" id="GAE37151.1"/>
    </source>
</evidence>
<gene>
    <name evidence="4" type="ORF">JCM9157_4408</name>
</gene>
<keyword evidence="4" id="KW-0946">Virion</keyword>
<dbReference type="STRING" id="1236973.JCM9157_4408"/>
<keyword evidence="4" id="KW-0167">Capsid protein</keyword>
<reference evidence="4 5" key="1">
    <citation type="journal article" date="2014" name="Genome Announc.">
        <title>Draft Genome Sequences of Three Alkaliphilic Bacillus Strains, Bacillus wakoensis JCM 9140T, Bacillus akibai JCM 9157T, and Bacillus hemicellulosilyticus JCM 9152T.</title>
        <authorList>
            <person name="Yuki M."/>
            <person name="Oshima K."/>
            <person name="Suda W."/>
            <person name="Oshida Y."/>
            <person name="Kitamura K."/>
            <person name="Iida T."/>
            <person name="Hattori M."/>
            <person name="Ohkuma M."/>
        </authorList>
    </citation>
    <scope>NUCLEOTIDE SEQUENCE [LARGE SCALE GENOMIC DNA]</scope>
    <source>
        <strain evidence="4 5">JCM 9157</strain>
    </source>
</reference>
<evidence type="ECO:0000256" key="2">
    <source>
        <dbReference type="ARBA" id="ARBA00024325"/>
    </source>
</evidence>
<accession>W4QYI7</accession>
<organism evidence="4 5">
    <name type="scientific">Halalkalibacter akibai (strain ATCC 43226 / DSM 21942 / CIP 109018 / JCM 9157 / 1139)</name>
    <name type="common">Bacillus akibai</name>
    <dbReference type="NCBI Taxonomy" id="1236973"/>
    <lineage>
        <taxon>Bacteria</taxon>
        <taxon>Bacillati</taxon>
        <taxon>Bacillota</taxon>
        <taxon>Bacilli</taxon>
        <taxon>Bacillales</taxon>
        <taxon>Bacillaceae</taxon>
        <taxon>Halalkalibacter</taxon>
    </lineage>
</organism>
<dbReference type="GO" id="GO:0030435">
    <property type="term" value="P:sporulation resulting in formation of a cellular spore"/>
    <property type="evidence" value="ECO:0007669"/>
    <property type="project" value="UniProtKB-KW"/>
</dbReference>
<sequence>MNDYLDPINSVGMPEQTDSALALDLLITAKETVRNYAVAITEAASPEARLTLRNQMETAIDYQGEVAELMMKKKWFHPYNLNEQKILDVKAADTAIDIAGLNLFPGNTNRKGLYPTPPE</sequence>
<comment type="subcellular location">
    <subcellularLocation>
        <location evidence="2">Spore coat</location>
    </subcellularLocation>
</comment>
<keyword evidence="1" id="KW-0749">Sporulation</keyword>
<comment type="caution">
    <text evidence="4">The sequence shown here is derived from an EMBL/GenBank/DDBJ whole genome shotgun (WGS) entry which is preliminary data.</text>
</comment>
<comment type="similarity">
    <text evidence="3">Belongs to the CotF family.</text>
</comment>
<dbReference type="InterPro" id="IPR012851">
    <property type="entry name" value="Spore_coat_CotF-like"/>
</dbReference>
<dbReference type="Pfam" id="PF07875">
    <property type="entry name" value="Coat_F"/>
    <property type="match status" value="1"/>
</dbReference>
<dbReference type="PANTHER" id="PTHR39183:SF1">
    <property type="entry name" value="SPORE COAT PROTEIN F-LIKE PROTEIN YHCQ"/>
    <property type="match status" value="1"/>
</dbReference>
<evidence type="ECO:0000256" key="1">
    <source>
        <dbReference type="ARBA" id="ARBA00022969"/>
    </source>
</evidence>
<dbReference type="Gene3D" id="1.20.1260.10">
    <property type="match status" value="1"/>
</dbReference>
<proteinExistence type="inferred from homology"/>
<dbReference type="InterPro" id="IPR012347">
    <property type="entry name" value="Ferritin-like"/>
</dbReference>
<dbReference type="PANTHER" id="PTHR39183">
    <property type="entry name" value="SPORE COAT PROTEIN F-LIKE PROTEIN YHCQ"/>
    <property type="match status" value="1"/>
</dbReference>
<dbReference type="eggNOG" id="COG5577">
    <property type="taxonomic scope" value="Bacteria"/>
</dbReference>
<dbReference type="RefSeq" id="WP_035667575.1">
    <property type="nucleotide sequence ID" value="NZ_BAUV01000056.1"/>
</dbReference>
<dbReference type="OrthoDB" id="2901397at2"/>
<evidence type="ECO:0000256" key="3">
    <source>
        <dbReference type="ARBA" id="ARBA00024344"/>
    </source>
</evidence>
<protein>
    <submittedName>
        <fullName evidence="4">Spore coat protein F</fullName>
    </submittedName>
</protein>
<name>W4QYI7_HALA3</name>
<dbReference type="AlphaFoldDB" id="W4QYI7"/>
<dbReference type="EMBL" id="BAUV01000056">
    <property type="protein sequence ID" value="GAE37151.1"/>
    <property type="molecule type" value="Genomic_DNA"/>
</dbReference>